<feature type="region of interest" description="Disordered" evidence="4">
    <location>
        <begin position="499"/>
        <end position="518"/>
    </location>
</feature>
<dbReference type="Pfam" id="PF18151">
    <property type="entry name" value="DUF5601"/>
    <property type="match status" value="1"/>
</dbReference>
<organism evidence="7 8">
    <name type="scientific">Scyliorhinus torazame</name>
    <name type="common">Cloudy catshark</name>
    <name type="synonym">Catulus torazame</name>
    <dbReference type="NCBI Taxonomy" id="75743"/>
    <lineage>
        <taxon>Eukaryota</taxon>
        <taxon>Metazoa</taxon>
        <taxon>Chordata</taxon>
        <taxon>Craniata</taxon>
        <taxon>Vertebrata</taxon>
        <taxon>Chondrichthyes</taxon>
        <taxon>Elasmobranchii</taxon>
        <taxon>Galeomorphii</taxon>
        <taxon>Galeoidea</taxon>
        <taxon>Carcharhiniformes</taxon>
        <taxon>Scyliorhinidae</taxon>
        <taxon>Scyliorhinus</taxon>
    </lineage>
</organism>
<dbReference type="Gene3D" id="1.10.246.120">
    <property type="match status" value="1"/>
</dbReference>
<accession>A0A401P248</accession>
<sequence length="518" mass="59849">LSSGWRREKTKIPVGRRRREKVGERSRKMSLKSERRGIHVDQSELLCKKGCGYYGNPAWQGFCSKCWREEYSKARQRQIQEDWEFAERLQREEEAAYASSQGAPSLTFSKFEEKKTNETKRKVQTVKKFFSPSSRAAPKKDSQEVKSSSPSINRQASLETERASKDFIDFLKSFRKPGQDILKQSKGFIESMQHKKELGIEEQSECVQDFYQNMVDRLQTHSSFKGPSERIEKVMDQIENYIMTRLYKNVFCPETTDDEKKDLAVQKRIRALHWVTLEMLCVPVNEEIPEVYELVVKAITAVIEVDSRRVPRDKLTCITKCSKQIFNAIKITKNEPASADDFLPTLIYIVLKANPPRLQSNIQYITRFCNPSRLMTGEDGYYFTNLCCAVAFIEKLDAQSLNLTEEDFDRYMSGQASPKKQDSEEWSPDTCPGLKQMYKNLNLISQLNERQHKILSDAKQLEKDLIDWSEGVTKEVEDIIEKFPLDIKPRGQPVAAIDSDNVENDKLPPPIQPQVFVG</sequence>
<evidence type="ECO:0000313" key="7">
    <source>
        <dbReference type="EMBL" id="GCB67173.1"/>
    </source>
</evidence>
<protein>
    <recommendedName>
        <fullName evidence="9">Rab5 GDP/GTP exchange factor</fullName>
    </recommendedName>
</protein>
<dbReference type="Pfam" id="PF02204">
    <property type="entry name" value="VPS9"/>
    <property type="match status" value="1"/>
</dbReference>
<dbReference type="GO" id="GO:0005829">
    <property type="term" value="C:cytosol"/>
    <property type="evidence" value="ECO:0007669"/>
    <property type="project" value="TreeGrafter"/>
</dbReference>
<gene>
    <name evidence="7" type="ORF">scyTo_0012108</name>
</gene>
<proteinExistence type="predicted"/>
<evidence type="ECO:0000259" key="6">
    <source>
        <dbReference type="PROSITE" id="PS51205"/>
    </source>
</evidence>
<feature type="region of interest" description="Disordered" evidence="4">
    <location>
        <begin position="1"/>
        <end position="35"/>
    </location>
</feature>
<dbReference type="InterPro" id="IPR041545">
    <property type="entry name" value="DUF5601"/>
</dbReference>
<dbReference type="OrthoDB" id="300289at2759"/>
<keyword evidence="1" id="KW-0479">Metal-binding</keyword>
<dbReference type="PANTHER" id="PTHR23101">
    <property type="entry name" value="RAB GDP/GTP EXCHANGE FACTOR"/>
    <property type="match status" value="1"/>
</dbReference>
<dbReference type="Gene3D" id="1.20.5.4770">
    <property type="match status" value="1"/>
</dbReference>
<dbReference type="Pfam" id="PF01754">
    <property type="entry name" value="zf-A20"/>
    <property type="match status" value="1"/>
</dbReference>
<dbReference type="PANTHER" id="PTHR23101:SF126">
    <property type="entry name" value="RAB5 GDP_GTP EXCHANGE FACTOR"/>
    <property type="match status" value="1"/>
</dbReference>
<evidence type="ECO:0000259" key="5">
    <source>
        <dbReference type="PROSITE" id="PS51036"/>
    </source>
</evidence>
<feature type="domain" description="VPS9" evidence="6">
    <location>
        <begin position="259"/>
        <end position="402"/>
    </location>
</feature>
<dbReference type="FunFam" id="1.20.1050.80:FF:000003">
    <property type="entry name" value="rab5 GDP/GTP exchange factor isoform X2"/>
    <property type="match status" value="1"/>
</dbReference>
<evidence type="ECO:0008006" key="9">
    <source>
        <dbReference type="Google" id="ProtNLM"/>
    </source>
</evidence>
<dbReference type="OMA" id="QFVQNMN"/>
<dbReference type="InterPro" id="IPR003123">
    <property type="entry name" value="VPS9"/>
</dbReference>
<dbReference type="SUPFAM" id="SSF109993">
    <property type="entry name" value="VPS9 domain"/>
    <property type="match status" value="1"/>
</dbReference>
<evidence type="ECO:0000256" key="2">
    <source>
        <dbReference type="ARBA" id="ARBA00022771"/>
    </source>
</evidence>
<dbReference type="Proteomes" id="UP000288216">
    <property type="component" value="Unassembled WGS sequence"/>
</dbReference>
<dbReference type="InterPro" id="IPR037191">
    <property type="entry name" value="VPS9_dom_sf"/>
</dbReference>
<dbReference type="GO" id="GO:0008270">
    <property type="term" value="F:zinc ion binding"/>
    <property type="evidence" value="ECO:0007669"/>
    <property type="project" value="UniProtKB-KW"/>
</dbReference>
<evidence type="ECO:0000256" key="4">
    <source>
        <dbReference type="SAM" id="MobiDB-lite"/>
    </source>
</evidence>
<dbReference type="SMART" id="SM00259">
    <property type="entry name" value="ZnF_A20"/>
    <property type="match status" value="1"/>
</dbReference>
<dbReference type="PROSITE" id="PS51205">
    <property type="entry name" value="VPS9"/>
    <property type="match status" value="1"/>
</dbReference>
<dbReference type="InterPro" id="IPR045046">
    <property type="entry name" value="Vps9-like"/>
</dbReference>
<dbReference type="STRING" id="75743.A0A401P248"/>
<dbReference type="GO" id="GO:0031267">
    <property type="term" value="F:small GTPase binding"/>
    <property type="evidence" value="ECO:0007669"/>
    <property type="project" value="TreeGrafter"/>
</dbReference>
<comment type="caution">
    <text evidence="7">The sequence shown here is derived from an EMBL/GenBank/DDBJ whole genome shotgun (WGS) entry which is preliminary data.</text>
</comment>
<keyword evidence="3" id="KW-0862">Zinc</keyword>
<dbReference type="AlphaFoldDB" id="A0A401P248"/>
<feature type="region of interest" description="Disordered" evidence="4">
    <location>
        <begin position="131"/>
        <end position="158"/>
    </location>
</feature>
<dbReference type="GO" id="GO:0003677">
    <property type="term" value="F:DNA binding"/>
    <property type="evidence" value="ECO:0007669"/>
    <property type="project" value="InterPro"/>
</dbReference>
<dbReference type="Gene3D" id="1.20.1050.80">
    <property type="entry name" value="VPS9 domain"/>
    <property type="match status" value="1"/>
</dbReference>
<evidence type="ECO:0000313" key="8">
    <source>
        <dbReference type="Proteomes" id="UP000288216"/>
    </source>
</evidence>
<dbReference type="InterPro" id="IPR002653">
    <property type="entry name" value="Znf_A20"/>
</dbReference>
<feature type="compositionally biased region" description="Polar residues" evidence="4">
    <location>
        <begin position="145"/>
        <end position="158"/>
    </location>
</feature>
<dbReference type="SUPFAM" id="SSF57716">
    <property type="entry name" value="Glucocorticoid receptor-like (DNA-binding domain)"/>
    <property type="match status" value="1"/>
</dbReference>
<dbReference type="GO" id="GO:0005085">
    <property type="term" value="F:guanyl-nucleotide exchange factor activity"/>
    <property type="evidence" value="ECO:0007669"/>
    <property type="project" value="InterPro"/>
</dbReference>
<dbReference type="GO" id="GO:0016192">
    <property type="term" value="P:vesicle-mediated transport"/>
    <property type="evidence" value="ECO:0007669"/>
    <property type="project" value="InterPro"/>
</dbReference>
<name>A0A401P248_SCYTO</name>
<dbReference type="PROSITE" id="PS51036">
    <property type="entry name" value="ZF_A20"/>
    <property type="match status" value="1"/>
</dbReference>
<feature type="compositionally biased region" description="Basic and acidic residues" evidence="4">
    <location>
        <begin position="21"/>
        <end position="35"/>
    </location>
</feature>
<evidence type="ECO:0000256" key="1">
    <source>
        <dbReference type="ARBA" id="ARBA00022723"/>
    </source>
</evidence>
<feature type="domain" description="A20-type" evidence="5">
    <location>
        <begin position="41"/>
        <end position="75"/>
    </location>
</feature>
<reference evidence="7 8" key="1">
    <citation type="journal article" date="2018" name="Nat. Ecol. Evol.">
        <title>Shark genomes provide insights into elasmobranch evolution and the origin of vertebrates.</title>
        <authorList>
            <person name="Hara Y"/>
            <person name="Yamaguchi K"/>
            <person name="Onimaru K"/>
            <person name="Kadota M"/>
            <person name="Koyanagi M"/>
            <person name="Keeley SD"/>
            <person name="Tatsumi K"/>
            <person name="Tanaka K"/>
            <person name="Motone F"/>
            <person name="Kageyama Y"/>
            <person name="Nozu R"/>
            <person name="Adachi N"/>
            <person name="Nishimura O"/>
            <person name="Nakagawa R"/>
            <person name="Tanegashima C"/>
            <person name="Kiyatake I"/>
            <person name="Matsumoto R"/>
            <person name="Murakumo K"/>
            <person name="Nishida K"/>
            <person name="Terakita A"/>
            <person name="Kuratani S"/>
            <person name="Sato K"/>
            <person name="Hyodo S Kuraku.S."/>
        </authorList>
    </citation>
    <scope>NUCLEOTIDE SEQUENCE [LARGE SCALE GENOMIC DNA]</scope>
</reference>
<feature type="compositionally biased region" description="Basic and acidic residues" evidence="4">
    <location>
        <begin position="1"/>
        <end position="11"/>
    </location>
</feature>
<keyword evidence="2" id="KW-0863">Zinc-finger</keyword>
<dbReference type="EMBL" id="BFAA01005746">
    <property type="protein sequence ID" value="GCB67173.1"/>
    <property type="molecule type" value="Genomic_DNA"/>
</dbReference>
<feature type="non-terminal residue" evidence="7">
    <location>
        <position position="1"/>
    </location>
</feature>
<evidence type="ECO:0000256" key="3">
    <source>
        <dbReference type="ARBA" id="ARBA00022833"/>
    </source>
</evidence>
<dbReference type="SMART" id="SM00167">
    <property type="entry name" value="VPS9"/>
    <property type="match status" value="1"/>
</dbReference>
<keyword evidence="8" id="KW-1185">Reference proteome</keyword>
<dbReference type="GO" id="GO:0030139">
    <property type="term" value="C:endocytic vesicle"/>
    <property type="evidence" value="ECO:0007669"/>
    <property type="project" value="TreeGrafter"/>
</dbReference>